<proteinExistence type="predicted"/>
<dbReference type="KEGG" id="gry:D7I44_15695"/>
<dbReference type="InterPro" id="IPR057727">
    <property type="entry name" value="WCX_dom"/>
</dbReference>
<evidence type="ECO:0000256" key="1">
    <source>
        <dbReference type="SAM" id="MobiDB-lite"/>
    </source>
</evidence>
<protein>
    <submittedName>
        <fullName evidence="4">WYL domain-containing protein</fullName>
    </submittedName>
</protein>
<dbReference type="EMBL" id="CP032624">
    <property type="protein sequence ID" value="AYG04828.1"/>
    <property type="molecule type" value="Genomic_DNA"/>
</dbReference>
<gene>
    <name evidence="4" type="ORF">D7I44_15695</name>
</gene>
<keyword evidence="5" id="KW-1185">Reference proteome</keyword>
<organism evidence="4 5">
    <name type="scientific">Gryllotalpicola protaetiae</name>
    <dbReference type="NCBI Taxonomy" id="2419771"/>
    <lineage>
        <taxon>Bacteria</taxon>
        <taxon>Bacillati</taxon>
        <taxon>Actinomycetota</taxon>
        <taxon>Actinomycetes</taxon>
        <taxon>Micrococcales</taxon>
        <taxon>Microbacteriaceae</taxon>
        <taxon>Gryllotalpicola</taxon>
    </lineage>
</organism>
<sequence>MPRIVPPEERQFALVLALLATEQGLTKEQILSTVDGYHQKYAADGDNANLERQFERDKDALRELGVPLETVDAPGQSGNNQLQSYRVSKGDYELPDDITFTPTELSLLQLAGTVWREGSLSGDMRRAMIKLRAAGIEPDGSMLGYAPRLKQLEPAFAPLTQAIERRETVVFPYLRPGRRLARQHTIKPLALFQFRGRWLFMGLDAVPLGAREHRLTFLLSRIVGDVVSTHERFDAPPGDHSAEALAELEKLWERNTATVAVEPGSDAAIRLGRRYGGTTADGRLLVVHYSDLTLLADELAGYGPEATVIEPDELKLAVLSRLEATEWAHREPGSEAPAARSPQPSEGDA</sequence>
<evidence type="ECO:0000313" key="5">
    <source>
        <dbReference type="Proteomes" id="UP000275069"/>
    </source>
</evidence>
<dbReference type="Pfam" id="PF13280">
    <property type="entry name" value="WYL"/>
    <property type="match status" value="1"/>
</dbReference>
<name>A0A387BQ81_9MICO</name>
<dbReference type="RefSeq" id="WP_120790356.1">
    <property type="nucleotide sequence ID" value="NZ_CP032624.1"/>
</dbReference>
<dbReference type="PROSITE" id="PS52050">
    <property type="entry name" value="WYL"/>
    <property type="match status" value="1"/>
</dbReference>
<feature type="domain" description="WYL" evidence="2">
    <location>
        <begin position="155"/>
        <end position="222"/>
    </location>
</feature>
<evidence type="ECO:0000259" key="3">
    <source>
        <dbReference type="Pfam" id="PF25583"/>
    </source>
</evidence>
<feature type="domain" description="WCX" evidence="3">
    <location>
        <begin position="272"/>
        <end position="324"/>
    </location>
</feature>
<dbReference type="Pfam" id="PF25583">
    <property type="entry name" value="WCX"/>
    <property type="match status" value="1"/>
</dbReference>
<dbReference type="InterPro" id="IPR051534">
    <property type="entry name" value="CBASS_pafABC_assoc_protein"/>
</dbReference>
<dbReference type="InterPro" id="IPR026881">
    <property type="entry name" value="WYL_dom"/>
</dbReference>
<dbReference type="Proteomes" id="UP000275069">
    <property type="component" value="Chromosome"/>
</dbReference>
<feature type="region of interest" description="Disordered" evidence="1">
    <location>
        <begin position="326"/>
        <end position="349"/>
    </location>
</feature>
<evidence type="ECO:0000259" key="2">
    <source>
        <dbReference type="Pfam" id="PF13280"/>
    </source>
</evidence>
<dbReference type="AlphaFoldDB" id="A0A387BQ81"/>
<evidence type="ECO:0000313" key="4">
    <source>
        <dbReference type="EMBL" id="AYG04828.1"/>
    </source>
</evidence>
<dbReference type="PANTHER" id="PTHR34580:SF3">
    <property type="entry name" value="PROTEIN PAFB"/>
    <property type="match status" value="1"/>
</dbReference>
<dbReference type="PANTHER" id="PTHR34580">
    <property type="match status" value="1"/>
</dbReference>
<accession>A0A387BQ81</accession>
<reference evidence="4 5" key="1">
    <citation type="submission" date="2018-09" db="EMBL/GenBank/DDBJ databases">
        <title>Genome sequencing of strain 2DFW10M-5.</title>
        <authorList>
            <person name="Heo J."/>
            <person name="Kim S.-J."/>
            <person name="Kwon S.-W."/>
        </authorList>
    </citation>
    <scope>NUCLEOTIDE SEQUENCE [LARGE SCALE GENOMIC DNA]</scope>
    <source>
        <strain evidence="4 5">2DFW10M-5</strain>
    </source>
</reference>
<dbReference type="OrthoDB" id="3268930at2"/>